<evidence type="ECO:0000313" key="2">
    <source>
        <dbReference type="EMBL" id="VDK30431.1"/>
    </source>
</evidence>
<feature type="compositionally biased region" description="Low complexity" evidence="1">
    <location>
        <begin position="405"/>
        <end position="414"/>
    </location>
</feature>
<dbReference type="EMBL" id="UYRU01000607">
    <property type="protein sequence ID" value="VDK30431.1"/>
    <property type="molecule type" value="Genomic_DNA"/>
</dbReference>
<reference evidence="2 3" key="1">
    <citation type="submission" date="2018-11" db="EMBL/GenBank/DDBJ databases">
        <authorList>
            <consortium name="Pathogen Informatics"/>
        </authorList>
    </citation>
    <scope>NUCLEOTIDE SEQUENCE [LARGE SCALE GENOMIC DNA]</scope>
</reference>
<protein>
    <submittedName>
        <fullName evidence="2">Uncharacterized protein</fullName>
    </submittedName>
</protein>
<feature type="compositionally biased region" description="Basic and acidic residues" evidence="1">
    <location>
        <begin position="107"/>
        <end position="121"/>
    </location>
</feature>
<feature type="compositionally biased region" description="Basic and acidic residues" evidence="1">
    <location>
        <begin position="36"/>
        <end position="71"/>
    </location>
</feature>
<evidence type="ECO:0000256" key="1">
    <source>
        <dbReference type="SAM" id="MobiDB-lite"/>
    </source>
</evidence>
<dbReference type="Proteomes" id="UP000281553">
    <property type="component" value="Unassembled WGS sequence"/>
</dbReference>
<feature type="compositionally biased region" description="Polar residues" evidence="1">
    <location>
        <begin position="187"/>
        <end position="197"/>
    </location>
</feature>
<feature type="compositionally biased region" description="Basic and acidic residues" evidence="1">
    <location>
        <begin position="424"/>
        <end position="442"/>
    </location>
</feature>
<feature type="compositionally biased region" description="Basic residues" evidence="1">
    <location>
        <begin position="346"/>
        <end position="360"/>
    </location>
</feature>
<proteinExistence type="predicted"/>
<feature type="compositionally biased region" description="Basic and acidic residues" evidence="1">
    <location>
        <begin position="235"/>
        <end position="250"/>
    </location>
</feature>
<feature type="compositionally biased region" description="Basic and acidic residues" evidence="1">
    <location>
        <begin position="211"/>
        <end position="223"/>
    </location>
</feature>
<feature type="non-terminal residue" evidence="2">
    <location>
        <position position="538"/>
    </location>
</feature>
<feature type="compositionally biased region" description="Polar residues" evidence="1">
    <location>
        <begin position="451"/>
        <end position="463"/>
    </location>
</feature>
<feature type="compositionally biased region" description="Polar residues" evidence="1">
    <location>
        <begin position="299"/>
        <end position="319"/>
    </location>
</feature>
<feature type="compositionally biased region" description="Basic and acidic residues" evidence="1">
    <location>
        <begin position="262"/>
        <end position="293"/>
    </location>
</feature>
<evidence type="ECO:0000313" key="3">
    <source>
        <dbReference type="Proteomes" id="UP000281553"/>
    </source>
</evidence>
<organism evidence="2 3">
    <name type="scientific">Dibothriocephalus latus</name>
    <name type="common">Fish tapeworm</name>
    <name type="synonym">Diphyllobothrium latum</name>
    <dbReference type="NCBI Taxonomy" id="60516"/>
    <lineage>
        <taxon>Eukaryota</taxon>
        <taxon>Metazoa</taxon>
        <taxon>Spiralia</taxon>
        <taxon>Lophotrochozoa</taxon>
        <taxon>Platyhelminthes</taxon>
        <taxon>Cestoda</taxon>
        <taxon>Eucestoda</taxon>
        <taxon>Diphyllobothriidea</taxon>
        <taxon>Diphyllobothriidae</taxon>
        <taxon>Dibothriocephalus</taxon>
    </lineage>
</organism>
<dbReference type="AlphaFoldDB" id="A0A3P6QEF7"/>
<feature type="compositionally biased region" description="Basic and acidic residues" evidence="1">
    <location>
        <begin position="361"/>
        <end position="396"/>
    </location>
</feature>
<feature type="compositionally biased region" description="Basic residues" evidence="1">
    <location>
        <begin position="122"/>
        <end position="133"/>
    </location>
</feature>
<keyword evidence="3" id="KW-1185">Reference proteome</keyword>
<accession>A0A3P6QEF7</accession>
<name>A0A3P6QEF7_DIBLA</name>
<sequence length="538" mass="60685">MSEPSTRSPKKIGGRKPLRRPDIPSTTTPEKRRHSEQRSPEVRICRENVKDARVLRPDHHLYDKTPPEQSHKSRKQKRIHASPSSHQFKHRKEQLQSEKQFSAQIVSKEDQETISEKVKEQSKKRKREKKHRHNSVDSGGTTSKQERSLGANVDHRSRRQKSSSHRGEKYRTPSKTQMSPKDEFDACSSSAHSEGSTRFSSPRDSPSPRRHCQERQGETERTRFPTNAGVYHAASLREPKERGERLKRQEVVIGVSPPAVEVSREKPPKSSRITESRDEKAHRFNENKMKERSLLGAVQRTQPLTESPSRSFHSGTCEETGNGRASVDSLRSRHRLHLSTEEHSSLRRAVKSPRVRRRSKARDDLLSESSREGEPQVRDTDTHSSECKRRRRDEQARTGTPCGVSETTESSQASKKSKSVRSRSTSEHSTDPCNKLEPDTKLGFRMPTPEPSSDVQSHHQSPSPKKRISATGSSIATSLLGLVDMLTVEETSDTELEALLPPTILSGEHAKLCMPSSSKQILQQQQSKDVLGVSGLSA</sequence>
<feature type="region of interest" description="Disordered" evidence="1">
    <location>
        <begin position="1"/>
        <end position="471"/>
    </location>
</feature>
<gene>
    <name evidence="2" type="ORF">DILT_LOCUS166</name>
</gene>
<feature type="compositionally biased region" description="Basic residues" evidence="1">
    <location>
        <begin position="8"/>
        <end position="18"/>
    </location>
</feature>